<proteinExistence type="inferred from homology"/>
<dbReference type="SUPFAM" id="SSF53244">
    <property type="entry name" value="MurD-like peptide ligases, peptide-binding domain"/>
    <property type="match status" value="1"/>
</dbReference>
<dbReference type="PIRSF" id="PIRSF001563">
    <property type="entry name" value="Folylpolyglu_synth"/>
    <property type="match status" value="1"/>
</dbReference>
<keyword evidence="3 10" id="KW-0436">Ligase</keyword>
<accession>A0ABW5V297</accession>
<evidence type="ECO:0000256" key="4">
    <source>
        <dbReference type="ARBA" id="ARBA00022723"/>
    </source>
</evidence>
<evidence type="ECO:0000256" key="2">
    <source>
        <dbReference type="ARBA" id="ARBA00013025"/>
    </source>
</evidence>
<organism evidence="13 14">
    <name type="scientific">Lentibacillus juripiscarius</name>
    <dbReference type="NCBI Taxonomy" id="257446"/>
    <lineage>
        <taxon>Bacteria</taxon>
        <taxon>Bacillati</taxon>
        <taxon>Bacillota</taxon>
        <taxon>Bacilli</taxon>
        <taxon>Bacillales</taxon>
        <taxon>Bacillaceae</taxon>
        <taxon>Lentibacillus</taxon>
    </lineage>
</organism>
<dbReference type="Pfam" id="PF08245">
    <property type="entry name" value="Mur_ligase_M"/>
    <property type="match status" value="1"/>
</dbReference>
<dbReference type="InterPro" id="IPR004101">
    <property type="entry name" value="Mur_ligase_C"/>
</dbReference>
<feature type="domain" description="Mur ligase central" evidence="12">
    <location>
        <begin position="46"/>
        <end position="270"/>
    </location>
</feature>
<comment type="catalytic activity">
    <reaction evidence="9">
        <text>(6S)-5,6,7,8-tetrahydrofolyl-(gamma-L-Glu)(n) + L-glutamate + ATP = (6S)-5,6,7,8-tetrahydrofolyl-(gamma-L-Glu)(n+1) + ADP + phosphate + H(+)</text>
        <dbReference type="Rhea" id="RHEA:10580"/>
        <dbReference type="Rhea" id="RHEA-COMP:14738"/>
        <dbReference type="Rhea" id="RHEA-COMP:14740"/>
        <dbReference type="ChEBI" id="CHEBI:15378"/>
        <dbReference type="ChEBI" id="CHEBI:29985"/>
        <dbReference type="ChEBI" id="CHEBI:30616"/>
        <dbReference type="ChEBI" id="CHEBI:43474"/>
        <dbReference type="ChEBI" id="CHEBI:141005"/>
        <dbReference type="ChEBI" id="CHEBI:456216"/>
        <dbReference type="EC" id="6.3.2.17"/>
    </reaction>
</comment>
<comment type="similarity">
    <text evidence="1 10">Belongs to the folylpolyglutamate synthase family.</text>
</comment>
<dbReference type="NCBIfam" id="TIGR01499">
    <property type="entry name" value="folC"/>
    <property type="match status" value="1"/>
</dbReference>
<dbReference type="InterPro" id="IPR013221">
    <property type="entry name" value="Mur_ligase_cen"/>
</dbReference>
<dbReference type="EC" id="6.3.2.17" evidence="2"/>
<dbReference type="RefSeq" id="WP_382390152.1">
    <property type="nucleotide sequence ID" value="NZ_JBHUNA010000001.1"/>
</dbReference>
<evidence type="ECO:0000256" key="8">
    <source>
        <dbReference type="ARBA" id="ARBA00030592"/>
    </source>
</evidence>
<dbReference type="InterPro" id="IPR036615">
    <property type="entry name" value="Mur_ligase_C_dom_sf"/>
</dbReference>
<dbReference type="EMBL" id="JBHUNA010000001">
    <property type="protein sequence ID" value="MFD2759560.1"/>
    <property type="molecule type" value="Genomic_DNA"/>
</dbReference>
<name>A0ABW5V297_9BACI</name>
<dbReference type="PANTHER" id="PTHR11136:SF0">
    <property type="entry name" value="DIHYDROFOLATE SYNTHETASE-RELATED"/>
    <property type="match status" value="1"/>
</dbReference>
<gene>
    <name evidence="13" type="ORF">ACFSUO_00970</name>
</gene>
<evidence type="ECO:0000256" key="7">
    <source>
        <dbReference type="ARBA" id="ARBA00022842"/>
    </source>
</evidence>
<dbReference type="InterPro" id="IPR036565">
    <property type="entry name" value="Mur-like_cat_sf"/>
</dbReference>
<evidence type="ECO:0000259" key="11">
    <source>
        <dbReference type="Pfam" id="PF02875"/>
    </source>
</evidence>
<evidence type="ECO:0000259" key="12">
    <source>
        <dbReference type="Pfam" id="PF08245"/>
    </source>
</evidence>
<evidence type="ECO:0000256" key="10">
    <source>
        <dbReference type="PIRNR" id="PIRNR001563"/>
    </source>
</evidence>
<comment type="caution">
    <text evidence="13">The sequence shown here is derived from an EMBL/GenBank/DDBJ whole genome shotgun (WGS) entry which is preliminary data.</text>
</comment>
<sequence>MFRQYRQVEAFFQNRQRLGMKPGLDRIRKLLHFLGDPQGKVTAIHVAGTNGKGSTIQYIKHGLIANSCRVGVFQSPSMDGVKGHISVNHRKVPEETIITLMNQIYPFIQRLDQEQNAPTSFEIITAIAFLHFADDVDVALIEAGMGGRYDTTNCFDPVMSIITNIEKDHTAFLGTTLGEIAWQKAGIIKEKRPVIAGEMNEEAYKSIIAEAIQKNAPVFQSGDAFHSELLHVTKDSQLFQWQAESNQVRNISIRALGRHQIQNASLAVMALSILEQSGFSIDWNKSLHGLSGATLPGRFEYISENPTVILDSAHNPAGVQALTETLPAQCTGPESQLVFAAFRDKDIKGMLQQLEKHFSAITLTSFEHPRAASTTELRRCTQHADVRLMENWRQAVSDIFTLQKSGCYVITGSLHFITNVRKYFEETVGL</sequence>
<feature type="domain" description="Mur ligase C-terminal" evidence="11">
    <location>
        <begin position="297"/>
        <end position="413"/>
    </location>
</feature>
<evidence type="ECO:0000313" key="14">
    <source>
        <dbReference type="Proteomes" id="UP001597502"/>
    </source>
</evidence>
<reference evidence="14" key="1">
    <citation type="journal article" date="2019" name="Int. J. Syst. Evol. Microbiol.">
        <title>The Global Catalogue of Microorganisms (GCM) 10K type strain sequencing project: providing services to taxonomists for standard genome sequencing and annotation.</title>
        <authorList>
            <consortium name="The Broad Institute Genomics Platform"/>
            <consortium name="The Broad Institute Genome Sequencing Center for Infectious Disease"/>
            <person name="Wu L."/>
            <person name="Ma J."/>
        </authorList>
    </citation>
    <scope>NUCLEOTIDE SEQUENCE [LARGE SCALE GENOMIC DNA]</scope>
    <source>
        <strain evidence="14">TISTR 1535</strain>
    </source>
</reference>
<keyword evidence="7" id="KW-0460">Magnesium</keyword>
<keyword evidence="14" id="KW-1185">Reference proteome</keyword>
<evidence type="ECO:0000256" key="1">
    <source>
        <dbReference type="ARBA" id="ARBA00008276"/>
    </source>
</evidence>
<evidence type="ECO:0000256" key="9">
    <source>
        <dbReference type="ARBA" id="ARBA00047493"/>
    </source>
</evidence>
<evidence type="ECO:0000256" key="3">
    <source>
        <dbReference type="ARBA" id="ARBA00022598"/>
    </source>
</evidence>
<dbReference type="InterPro" id="IPR001645">
    <property type="entry name" value="Folylpolyglutamate_synth"/>
</dbReference>
<keyword evidence="5 10" id="KW-0547">Nucleotide-binding</keyword>
<dbReference type="PANTHER" id="PTHR11136">
    <property type="entry name" value="FOLYLPOLYGLUTAMATE SYNTHASE-RELATED"/>
    <property type="match status" value="1"/>
</dbReference>
<evidence type="ECO:0000313" key="13">
    <source>
        <dbReference type="EMBL" id="MFD2759560.1"/>
    </source>
</evidence>
<dbReference type="GO" id="GO:0016874">
    <property type="term" value="F:ligase activity"/>
    <property type="evidence" value="ECO:0007669"/>
    <property type="project" value="UniProtKB-KW"/>
</dbReference>
<dbReference type="Pfam" id="PF02875">
    <property type="entry name" value="Mur_ligase_C"/>
    <property type="match status" value="1"/>
</dbReference>
<keyword evidence="6 10" id="KW-0067">ATP-binding</keyword>
<evidence type="ECO:0000256" key="5">
    <source>
        <dbReference type="ARBA" id="ARBA00022741"/>
    </source>
</evidence>
<evidence type="ECO:0000256" key="6">
    <source>
        <dbReference type="ARBA" id="ARBA00022840"/>
    </source>
</evidence>
<dbReference type="SUPFAM" id="SSF53623">
    <property type="entry name" value="MurD-like peptide ligases, catalytic domain"/>
    <property type="match status" value="1"/>
</dbReference>
<dbReference type="Gene3D" id="3.90.190.20">
    <property type="entry name" value="Mur ligase, C-terminal domain"/>
    <property type="match status" value="1"/>
</dbReference>
<protein>
    <recommendedName>
        <fullName evidence="2">tetrahydrofolate synthase</fullName>
        <ecNumber evidence="2">6.3.2.17</ecNumber>
    </recommendedName>
    <alternativeName>
        <fullName evidence="8">Tetrahydrofolylpolyglutamate synthase</fullName>
    </alternativeName>
</protein>
<keyword evidence="4" id="KW-0479">Metal-binding</keyword>
<dbReference type="Gene3D" id="3.40.1190.10">
    <property type="entry name" value="Mur-like, catalytic domain"/>
    <property type="match status" value="1"/>
</dbReference>
<dbReference type="Proteomes" id="UP001597502">
    <property type="component" value="Unassembled WGS sequence"/>
</dbReference>